<dbReference type="Gene3D" id="3.40.50.1760">
    <property type="entry name" value="Glutathione synthase, substrate-binding domain superfamily, eukaryotic"/>
    <property type="match status" value="1"/>
</dbReference>
<gene>
    <name evidence="2" type="ORF">MNEG_13185</name>
</gene>
<protein>
    <submittedName>
        <fullName evidence="2">Glutathione synthase</fullName>
        <ecNumber evidence="2">6.3.2.3</ecNumber>
    </submittedName>
</protein>
<dbReference type="InterPro" id="IPR037013">
    <property type="entry name" value="GSH-S_sub-bd_sf"/>
</dbReference>
<dbReference type="Proteomes" id="UP000054498">
    <property type="component" value="Unassembled WGS sequence"/>
</dbReference>
<dbReference type="STRING" id="145388.A0A0D2J4C3"/>
<dbReference type="GO" id="GO:0043295">
    <property type="term" value="F:glutathione binding"/>
    <property type="evidence" value="ECO:0007669"/>
    <property type="project" value="TreeGrafter"/>
</dbReference>
<dbReference type="GeneID" id="25730622"/>
<dbReference type="Pfam" id="PF03917">
    <property type="entry name" value="GSH_synth_ATP"/>
    <property type="match status" value="1"/>
</dbReference>
<accession>A0A0D2J4C3</accession>
<evidence type="ECO:0000259" key="1">
    <source>
        <dbReference type="Pfam" id="PF03199"/>
    </source>
</evidence>
<dbReference type="SUPFAM" id="SSF52440">
    <property type="entry name" value="PreATP-grasp domain"/>
    <property type="match status" value="1"/>
</dbReference>
<dbReference type="EMBL" id="KK103893">
    <property type="protein sequence ID" value="KIY94777.1"/>
    <property type="molecule type" value="Genomic_DNA"/>
</dbReference>
<dbReference type="PANTHER" id="PTHR11130:SF0">
    <property type="entry name" value="GLUTATHIONE SYNTHETASE"/>
    <property type="match status" value="1"/>
</dbReference>
<evidence type="ECO:0000313" key="3">
    <source>
        <dbReference type="Proteomes" id="UP000054498"/>
    </source>
</evidence>
<dbReference type="EC" id="6.3.2.3" evidence="2"/>
<feature type="domain" description="Glutathione synthase substrate-binding" evidence="1">
    <location>
        <begin position="202"/>
        <end position="272"/>
    </location>
</feature>
<dbReference type="GO" id="GO:0004363">
    <property type="term" value="F:glutathione synthase activity"/>
    <property type="evidence" value="ECO:0007669"/>
    <property type="project" value="UniProtKB-EC"/>
</dbReference>
<evidence type="ECO:0000313" key="2">
    <source>
        <dbReference type="EMBL" id="KIY94777.1"/>
    </source>
</evidence>
<dbReference type="SUPFAM" id="SSF56059">
    <property type="entry name" value="Glutathione synthetase ATP-binding domain-like"/>
    <property type="match status" value="1"/>
</dbReference>
<organism evidence="2 3">
    <name type="scientific">Monoraphidium neglectum</name>
    <dbReference type="NCBI Taxonomy" id="145388"/>
    <lineage>
        <taxon>Eukaryota</taxon>
        <taxon>Viridiplantae</taxon>
        <taxon>Chlorophyta</taxon>
        <taxon>core chlorophytes</taxon>
        <taxon>Chlorophyceae</taxon>
        <taxon>CS clade</taxon>
        <taxon>Sphaeropleales</taxon>
        <taxon>Selenastraceae</taxon>
        <taxon>Monoraphidium</taxon>
    </lineage>
</organism>
<dbReference type="GO" id="GO:0005524">
    <property type="term" value="F:ATP binding"/>
    <property type="evidence" value="ECO:0007669"/>
    <property type="project" value="InterPro"/>
</dbReference>
<dbReference type="PANTHER" id="PTHR11130">
    <property type="entry name" value="GLUTATHIONE SYNTHETASE"/>
    <property type="match status" value="1"/>
</dbReference>
<reference evidence="2 3" key="1">
    <citation type="journal article" date="2013" name="BMC Genomics">
        <title>Reconstruction of the lipid metabolism for the microalga Monoraphidium neglectum from its genome sequence reveals characteristics suitable for biofuel production.</title>
        <authorList>
            <person name="Bogen C."/>
            <person name="Al-Dilaimi A."/>
            <person name="Albersmeier A."/>
            <person name="Wichmann J."/>
            <person name="Grundmann M."/>
            <person name="Rupp O."/>
            <person name="Lauersen K.J."/>
            <person name="Blifernez-Klassen O."/>
            <person name="Kalinowski J."/>
            <person name="Goesmann A."/>
            <person name="Mussgnug J.H."/>
            <person name="Kruse O."/>
        </authorList>
    </citation>
    <scope>NUCLEOTIDE SEQUENCE [LARGE SCALE GENOMIC DNA]</scope>
    <source>
        <strain evidence="2 3">SAG 48.87</strain>
    </source>
</reference>
<dbReference type="InterPro" id="IPR016185">
    <property type="entry name" value="PreATP-grasp_dom_sf"/>
</dbReference>
<dbReference type="KEGG" id="mng:MNEG_13185"/>
<dbReference type="InterPro" id="IPR005615">
    <property type="entry name" value="Glutathione_synthase"/>
</dbReference>
<keyword evidence="3" id="KW-1185">Reference proteome</keyword>
<dbReference type="OrthoDB" id="2020073at2759"/>
<dbReference type="Gene3D" id="3.30.470.20">
    <property type="entry name" value="ATP-grasp fold, B domain"/>
    <property type="match status" value="1"/>
</dbReference>
<dbReference type="Gene3D" id="3.30.1490.80">
    <property type="match status" value="1"/>
</dbReference>
<dbReference type="InterPro" id="IPR014049">
    <property type="entry name" value="Glutathione_synthase_N_euk"/>
</dbReference>
<proteinExistence type="predicted"/>
<dbReference type="InterPro" id="IPR004887">
    <property type="entry name" value="GSH_synth_subst-bd"/>
</dbReference>
<name>A0A0D2J4C3_9CHLO</name>
<dbReference type="Pfam" id="PF03199">
    <property type="entry name" value="GSH_synthase"/>
    <property type="match status" value="1"/>
</dbReference>
<keyword evidence="2" id="KW-0436">Ligase</keyword>
<dbReference type="RefSeq" id="XP_013893797.1">
    <property type="nucleotide sequence ID" value="XM_014038343.1"/>
</dbReference>
<sequence>MTAAAAADPRLEALVDDAVVWASQHGLVVGLGGVPACALVHAPLSVLPVAFPEDRFNLAVSCMPLFSTLIDKVARDEEYLQQTLEQAAGFDEFTRRLLRLLRDSRAARRRLAGREVVLGVHRSDYMLDAPSGGFLQVELNTIASSFACLSTITSRLHAHILGRAAAAAAAAELAARLPPNDAMARISAAMAAAAGAAGGGDVIMVVQPGERNAYDQQWLQQTLWEAHGIRTVRLTLAQIAERCSVDGDTGELKIGGGGSGSGQRVGLVYFRFAVSLLTHNISKCPPPSA</sequence>
<dbReference type="AlphaFoldDB" id="A0A0D2J4C3"/>
<dbReference type="GO" id="GO:0005829">
    <property type="term" value="C:cytosol"/>
    <property type="evidence" value="ECO:0007669"/>
    <property type="project" value="TreeGrafter"/>
</dbReference>